<organism evidence="2 3">
    <name type="scientific">Chionoecetes opilio</name>
    <name type="common">Atlantic snow crab</name>
    <name type="synonym">Cancer opilio</name>
    <dbReference type="NCBI Taxonomy" id="41210"/>
    <lineage>
        <taxon>Eukaryota</taxon>
        <taxon>Metazoa</taxon>
        <taxon>Ecdysozoa</taxon>
        <taxon>Arthropoda</taxon>
        <taxon>Crustacea</taxon>
        <taxon>Multicrustacea</taxon>
        <taxon>Malacostraca</taxon>
        <taxon>Eumalacostraca</taxon>
        <taxon>Eucarida</taxon>
        <taxon>Decapoda</taxon>
        <taxon>Pleocyemata</taxon>
        <taxon>Brachyura</taxon>
        <taxon>Eubrachyura</taxon>
        <taxon>Majoidea</taxon>
        <taxon>Majidae</taxon>
        <taxon>Chionoecetes</taxon>
    </lineage>
</organism>
<dbReference type="AlphaFoldDB" id="A0A8J4Y8Q7"/>
<name>A0A8J4Y8Q7_CHIOP</name>
<evidence type="ECO:0000313" key="2">
    <source>
        <dbReference type="EMBL" id="KAG0723340.1"/>
    </source>
</evidence>
<proteinExistence type="predicted"/>
<comment type="caution">
    <text evidence="2">The sequence shown here is derived from an EMBL/GenBank/DDBJ whole genome shotgun (WGS) entry which is preliminary data.</text>
</comment>
<dbReference type="Proteomes" id="UP000770661">
    <property type="component" value="Unassembled WGS sequence"/>
</dbReference>
<feature type="compositionally biased region" description="Polar residues" evidence="1">
    <location>
        <begin position="38"/>
        <end position="56"/>
    </location>
</feature>
<feature type="region of interest" description="Disordered" evidence="1">
    <location>
        <begin position="38"/>
        <end position="57"/>
    </location>
</feature>
<evidence type="ECO:0000256" key="1">
    <source>
        <dbReference type="SAM" id="MobiDB-lite"/>
    </source>
</evidence>
<dbReference type="EMBL" id="JACEEZ010008409">
    <property type="protein sequence ID" value="KAG0723340.1"/>
    <property type="molecule type" value="Genomic_DNA"/>
</dbReference>
<accession>A0A8J4Y8Q7</accession>
<feature type="compositionally biased region" description="Low complexity" evidence="1">
    <location>
        <begin position="1"/>
        <end position="15"/>
    </location>
</feature>
<gene>
    <name evidence="2" type="ORF">GWK47_042908</name>
</gene>
<protein>
    <submittedName>
        <fullName evidence="2">Uncharacterized protein</fullName>
    </submittedName>
</protein>
<keyword evidence="3" id="KW-1185">Reference proteome</keyword>
<sequence length="108" mass="11739">MRRVARVPSSRASPSTLGLRDTQPRRERLCVLPTLTTTQSSTAPWTKTPGSATSPSCACPSRTPHARLWASCNSSTSSTTFPSPAMTRTSWRPLQSSVAWGYIILTCK</sequence>
<evidence type="ECO:0000313" key="3">
    <source>
        <dbReference type="Proteomes" id="UP000770661"/>
    </source>
</evidence>
<reference evidence="2" key="1">
    <citation type="submission" date="2020-07" db="EMBL/GenBank/DDBJ databases">
        <title>The High-quality genome of the commercially important snow crab, Chionoecetes opilio.</title>
        <authorList>
            <person name="Jeong J.-H."/>
            <person name="Ryu S."/>
        </authorList>
    </citation>
    <scope>NUCLEOTIDE SEQUENCE</scope>
    <source>
        <strain evidence="2">MADBK_172401_WGS</strain>
        <tissue evidence="2">Digestive gland</tissue>
    </source>
</reference>
<feature type="region of interest" description="Disordered" evidence="1">
    <location>
        <begin position="1"/>
        <end position="25"/>
    </location>
</feature>